<keyword evidence="4" id="KW-0862">Zinc</keyword>
<evidence type="ECO:0000259" key="9">
    <source>
        <dbReference type="PROSITE" id="PS51916"/>
    </source>
</evidence>
<keyword evidence="6" id="KW-0804">Transcription</keyword>
<evidence type="ECO:0000256" key="6">
    <source>
        <dbReference type="ARBA" id="ARBA00023163"/>
    </source>
</evidence>
<dbReference type="EMBL" id="JAKJXP020000061">
    <property type="protein sequence ID" value="KAK7750599.1"/>
    <property type="molecule type" value="Genomic_DNA"/>
</dbReference>
<feature type="region of interest" description="Disordered" evidence="8">
    <location>
        <begin position="96"/>
        <end position="174"/>
    </location>
</feature>
<evidence type="ECO:0000313" key="10">
    <source>
        <dbReference type="EMBL" id="KAK7750599.1"/>
    </source>
</evidence>
<reference evidence="10 11" key="1">
    <citation type="submission" date="2024-02" db="EMBL/GenBank/DDBJ databases">
        <title>De novo assembly and annotation of 12 fungi associated with fruit tree decline syndrome in Ontario, Canada.</title>
        <authorList>
            <person name="Sulman M."/>
            <person name="Ellouze W."/>
            <person name="Ilyukhin E."/>
        </authorList>
    </citation>
    <scope>NUCLEOTIDE SEQUENCE [LARGE SCALE GENOMIC DNA]</scope>
    <source>
        <strain evidence="10 11">M11/M66-122</strain>
    </source>
</reference>
<evidence type="ECO:0000313" key="11">
    <source>
        <dbReference type="Proteomes" id="UP001320420"/>
    </source>
</evidence>
<comment type="caution">
    <text evidence="10">The sequence shown here is derived from an EMBL/GenBank/DDBJ whole genome shotgun (WGS) entry which is preliminary data.</text>
</comment>
<keyword evidence="7" id="KW-0539">Nucleus</keyword>
<feature type="domain" description="DEUBAD" evidence="9">
    <location>
        <begin position="205"/>
        <end position="319"/>
    </location>
</feature>
<evidence type="ECO:0000256" key="2">
    <source>
        <dbReference type="ARBA" id="ARBA00022723"/>
    </source>
</evidence>
<dbReference type="AlphaFoldDB" id="A0AAN9UWN9"/>
<dbReference type="InterPro" id="IPR028020">
    <property type="entry name" value="ASX_DEUBAD_dom"/>
</dbReference>
<dbReference type="GO" id="GO:0005634">
    <property type="term" value="C:nucleus"/>
    <property type="evidence" value="ECO:0007669"/>
    <property type="project" value="UniProtKB-SubCell"/>
</dbReference>
<keyword evidence="5" id="KW-0805">Transcription regulation</keyword>
<dbReference type="InterPro" id="IPR044867">
    <property type="entry name" value="DEUBAD_dom"/>
</dbReference>
<keyword evidence="11" id="KW-1185">Reference proteome</keyword>
<evidence type="ECO:0000256" key="1">
    <source>
        <dbReference type="ARBA" id="ARBA00004123"/>
    </source>
</evidence>
<feature type="compositionally biased region" description="Gly residues" evidence="8">
    <location>
        <begin position="323"/>
        <end position="333"/>
    </location>
</feature>
<feature type="region of interest" description="Disordered" evidence="8">
    <location>
        <begin position="1"/>
        <end position="59"/>
    </location>
</feature>
<feature type="compositionally biased region" description="Polar residues" evidence="8">
    <location>
        <begin position="440"/>
        <end position="450"/>
    </location>
</feature>
<organism evidence="10 11">
    <name type="scientific">Diatrype stigma</name>
    <dbReference type="NCBI Taxonomy" id="117547"/>
    <lineage>
        <taxon>Eukaryota</taxon>
        <taxon>Fungi</taxon>
        <taxon>Dikarya</taxon>
        <taxon>Ascomycota</taxon>
        <taxon>Pezizomycotina</taxon>
        <taxon>Sordariomycetes</taxon>
        <taxon>Xylariomycetidae</taxon>
        <taxon>Xylariales</taxon>
        <taxon>Diatrypaceae</taxon>
        <taxon>Diatrype</taxon>
    </lineage>
</organism>
<keyword evidence="2" id="KW-0479">Metal-binding</keyword>
<protein>
    <recommendedName>
        <fullName evidence="9">DEUBAD domain-containing protein</fullName>
    </recommendedName>
</protein>
<evidence type="ECO:0000256" key="5">
    <source>
        <dbReference type="ARBA" id="ARBA00023015"/>
    </source>
</evidence>
<evidence type="ECO:0000256" key="3">
    <source>
        <dbReference type="ARBA" id="ARBA00022771"/>
    </source>
</evidence>
<dbReference type="PROSITE" id="PS51916">
    <property type="entry name" value="DEUBAD"/>
    <property type="match status" value="1"/>
</dbReference>
<evidence type="ECO:0000256" key="7">
    <source>
        <dbReference type="ARBA" id="ARBA00023242"/>
    </source>
</evidence>
<dbReference type="GO" id="GO:0008270">
    <property type="term" value="F:zinc ion binding"/>
    <property type="evidence" value="ECO:0007669"/>
    <property type="project" value="UniProtKB-KW"/>
</dbReference>
<accession>A0AAN9UWN9</accession>
<name>A0AAN9UWN9_9PEZI</name>
<proteinExistence type="predicted"/>
<dbReference type="Proteomes" id="UP001320420">
    <property type="component" value="Unassembled WGS sequence"/>
</dbReference>
<comment type="subcellular location">
    <subcellularLocation>
        <location evidence="1">Nucleus</location>
    </subcellularLocation>
</comment>
<dbReference type="Pfam" id="PF13919">
    <property type="entry name" value="ASXH"/>
    <property type="match status" value="1"/>
</dbReference>
<feature type="compositionally biased region" description="Basic and acidic residues" evidence="8">
    <location>
        <begin position="344"/>
        <end position="368"/>
    </location>
</feature>
<evidence type="ECO:0000256" key="4">
    <source>
        <dbReference type="ARBA" id="ARBA00022833"/>
    </source>
</evidence>
<keyword evidence="3" id="KW-0863">Zinc-finger</keyword>
<feature type="region of interest" description="Disordered" evidence="8">
    <location>
        <begin position="318"/>
        <end position="450"/>
    </location>
</feature>
<sequence length="450" mass="48383">MPPRKKRSAEAIVAPTRRSTRTRNPSKVATKEGTGDSPPQKRIARDAKASGKASTGDEILVSVATQDEVVVHRPREPSESTVVAAVAAVAATVAETADSVNKSAQFSRGDDGGASSSEKAAENPMPPQADVNMEDSEDKIIAHSSSPKAATRTPIKSRKYVAEPADREEDELATEQPAIKIVKVSDSARKSRSKYDKPEEMLTNTRSPLVNARLRDLLCSSRAWDLLSPEERKRVLAKFPDQREILDAGTEEARPNVAALRNNNNFRHDIARYQDNLGKGKHDPEWIRQAQDAHRKRESGMYTEYLASRFEEDWGMQMPGLAEEGGGGGGGEEAGAREGPGAEVEMKTETEAQAKEEQPAADAVKHVPSDMPPGAGDAGETAKPDQEMTAEPGAKETHNTTITGQAEEVTAATTNDQEMAEEANSAAPSDSRGMLHVEVESSTTGGVEEP</sequence>
<gene>
    <name evidence="10" type="ORF">SLS62_007446</name>
</gene>
<evidence type="ECO:0000256" key="8">
    <source>
        <dbReference type="SAM" id="MobiDB-lite"/>
    </source>
</evidence>